<evidence type="ECO:0000256" key="4">
    <source>
        <dbReference type="ARBA" id="ARBA00023239"/>
    </source>
</evidence>
<dbReference type="GO" id="GO:0046872">
    <property type="term" value="F:metal ion binding"/>
    <property type="evidence" value="ECO:0007669"/>
    <property type="project" value="UniProtKB-KW"/>
</dbReference>
<gene>
    <name evidence="5" type="ORF">ILEXP_LOCUS54582</name>
</gene>
<organism evidence="5 6">
    <name type="scientific">Ilex paraguariensis</name>
    <name type="common">yerba mate</name>
    <dbReference type="NCBI Taxonomy" id="185542"/>
    <lineage>
        <taxon>Eukaryota</taxon>
        <taxon>Viridiplantae</taxon>
        <taxon>Streptophyta</taxon>
        <taxon>Embryophyta</taxon>
        <taxon>Tracheophyta</taxon>
        <taxon>Spermatophyta</taxon>
        <taxon>Magnoliopsida</taxon>
        <taxon>eudicotyledons</taxon>
        <taxon>Gunneridae</taxon>
        <taxon>Pentapetalae</taxon>
        <taxon>asterids</taxon>
        <taxon>campanulids</taxon>
        <taxon>Aquifoliales</taxon>
        <taxon>Aquifoliaceae</taxon>
        <taxon>Ilex</taxon>
    </lineage>
</organism>
<comment type="caution">
    <text evidence="5">The sequence shown here is derived from an EMBL/GenBank/DDBJ whole genome shotgun (WGS) entry which is preliminary data.</text>
</comment>
<dbReference type="PANTHER" id="PTHR43710:SF2">
    <property type="entry name" value="2-HYDROXYACYL-COA LYASE 1"/>
    <property type="match status" value="1"/>
</dbReference>
<dbReference type="PANTHER" id="PTHR43710">
    <property type="entry name" value="2-HYDROXYACYL-COA LYASE"/>
    <property type="match status" value="1"/>
</dbReference>
<keyword evidence="4" id="KW-0456">Lyase</keyword>
<dbReference type="Proteomes" id="UP001642360">
    <property type="component" value="Unassembled WGS sequence"/>
</dbReference>
<sequence>MEAQLAKDVRPFNFITSMRIIRDAILVSEGVNTINVGRAVLIHTKPRSRLDVGTWGTMGMVWDIALLWQWLHLGTLDLVLVPWKLSMGKYFLIFVAHGVRSQWGIKPCITTWNLPLPAKNFLQPSKQRLIMISMDAEML</sequence>
<protein>
    <submittedName>
        <fullName evidence="5">Uncharacterized protein</fullName>
    </submittedName>
</protein>
<keyword evidence="2" id="KW-0479">Metal-binding</keyword>
<dbReference type="GO" id="GO:0016829">
    <property type="term" value="F:lyase activity"/>
    <property type="evidence" value="ECO:0007669"/>
    <property type="project" value="UniProtKB-KW"/>
</dbReference>
<comment type="cofactor">
    <cofactor evidence="1">
        <name>thiamine diphosphate</name>
        <dbReference type="ChEBI" id="CHEBI:58937"/>
    </cofactor>
</comment>
<dbReference type="EMBL" id="CAUOFW020008913">
    <property type="protein sequence ID" value="CAK9184279.1"/>
    <property type="molecule type" value="Genomic_DNA"/>
</dbReference>
<name>A0ABC8UU88_9AQUA</name>
<reference evidence="5 6" key="1">
    <citation type="submission" date="2024-02" db="EMBL/GenBank/DDBJ databases">
        <authorList>
            <person name="Vignale AGUSTIN F."/>
            <person name="Sosa J E."/>
            <person name="Modenutti C."/>
        </authorList>
    </citation>
    <scope>NUCLEOTIDE SEQUENCE [LARGE SCALE GENOMIC DNA]</scope>
</reference>
<evidence type="ECO:0000256" key="3">
    <source>
        <dbReference type="ARBA" id="ARBA00022842"/>
    </source>
</evidence>
<keyword evidence="3" id="KW-0460">Magnesium</keyword>
<dbReference type="AlphaFoldDB" id="A0ABC8UU88"/>
<proteinExistence type="predicted"/>
<accession>A0ABC8UU88</accession>
<evidence type="ECO:0000256" key="1">
    <source>
        <dbReference type="ARBA" id="ARBA00001964"/>
    </source>
</evidence>
<evidence type="ECO:0000313" key="6">
    <source>
        <dbReference type="Proteomes" id="UP001642360"/>
    </source>
</evidence>
<dbReference type="Gene3D" id="3.40.50.970">
    <property type="match status" value="1"/>
</dbReference>
<evidence type="ECO:0000313" key="5">
    <source>
        <dbReference type="EMBL" id="CAK9184279.1"/>
    </source>
</evidence>
<keyword evidence="6" id="KW-1185">Reference proteome</keyword>
<evidence type="ECO:0000256" key="2">
    <source>
        <dbReference type="ARBA" id="ARBA00022723"/>
    </source>
</evidence>
<dbReference type="InterPro" id="IPR045025">
    <property type="entry name" value="HACL1-like"/>
</dbReference>